<gene>
    <name evidence="4" type="ordered locus">XALc_1055</name>
</gene>
<dbReference type="AlphaFoldDB" id="D2UCS8"/>
<protein>
    <submittedName>
        <fullName evidence="4">Probable non-ribosomal peptide synthetase protein</fullName>
    </submittedName>
</protein>
<dbReference type="Pfam" id="PF00975">
    <property type="entry name" value="Thioesterase"/>
    <property type="match status" value="2"/>
</dbReference>
<organism evidence="4 5">
    <name type="scientific">Xanthomonas albilineans (strain GPE PC73 / CFBP 7063)</name>
    <dbReference type="NCBI Taxonomy" id="380358"/>
    <lineage>
        <taxon>Bacteria</taxon>
        <taxon>Pseudomonadati</taxon>
        <taxon>Pseudomonadota</taxon>
        <taxon>Gammaproteobacteria</taxon>
        <taxon>Lysobacterales</taxon>
        <taxon>Lysobacteraceae</taxon>
        <taxon>Xanthomonas</taxon>
    </lineage>
</organism>
<dbReference type="InterPro" id="IPR001031">
    <property type="entry name" value="Thioesterase"/>
</dbReference>
<reference evidence="4 5" key="1">
    <citation type="journal article" date="2009" name="BMC Genomics">
        <title>The complete genome sequence of Xanthomonas albilineans provides new insights into the reductive genome evolution of the xylem-limited Xanthomonadaceae.</title>
        <authorList>
            <person name="Pieretti I."/>
            <person name="Royer M."/>
            <person name="Barbe V."/>
            <person name="Carrere S."/>
            <person name="Koebnik R."/>
            <person name="Cociancich S."/>
            <person name="Couloux A."/>
            <person name="Darrasse A."/>
            <person name="Gouzy J."/>
            <person name="Jacques M.A."/>
            <person name="Lauber E."/>
            <person name="Manceau C."/>
            <person name="Mangenot S."/>
            <person name="Poussier S."/>
            <person name="Segurens B."/>
            <person name="Szurek B."/>
            <person name="Verdier V."/>
            <person name="Arlat M."/>
            <person name="Rott P."/>
        </authorList>
    </citation>
    <scope>NUCLEOTIDE SEQUENCE [LARGE SCALE GENOMIC DNA]</scope>
    <source>
        <strain evidence="5">GPE PC73 / CFBP 7063</strain>
    </source>
</reference>
<dbReference type="InterPro" id="IPR012223">
    <property type="entry name" value="TEII"/>
</dbReference>
<comment type="similarity">
    <text evidence="1">Belongs to the thioesterase family.</text>
</comment>
<dbReference type="Proteomes" id="UP000001890">
    <property type="component" value="Chromosome"/>
</dbReference>
<dbReference type="InterPro" id="IPR029058">
    <property type="entry name" value="AB_hydrolase_fold"/>
</dbReference>
<proteinExistence type="inferred from homology"/>
<accession>D2UCS8</accession>
<dbReference type="InterPro" id="IPR020802">
    <property type="entry name" value="TesA-like"/>
</dbReference>
<dbReference type="EMBL" id="FP565176">
    <property type="protein sequence ID" value="CBA15570.1"/>
    <property type="molecule type" value="Genomic_DNA"/>
</dbReference>
<evidence type="ECO:0000256" key="1">
    <source>
        <dbReference type="ARBA" id="ARBA00007169"/>
    </source>
</evidence>
<name>D2UCS8_XANAP</name>
<dbReference type="SMART" id="SM00824">
    <property type="entry name" value="PKS_TE"/>
    <property type="match status" value="1"/>
</dbReference>
<dbReference type="GO" id="GO:0016787">
    <property type="term" value="F:hydrolase activity"/>
    <property type="evidence" value="ECO:0007669"/>
    <property type="project" value="UniProtKB-KW"/>
</dbReference>
<evidence type="ECO:0000256" key="2">
    <source>
        <dbReference type="ARBA" id="ARBA00022801"/>
    </source>
</evidence>
<evidence type="ECO:0000259" key="3">
    <source>
        <dbReference type="SMART" id="SM00824"/>
    </source>
</evidence>
<dbReference type="KEGG" id="xal:XALC_1055"/>
<dbReference type="Gene3D" id="3.40.50.1820">
    <property type="entry name" value="alpha/beta hydrolase"/>
    <property type="match status" value="2"/>
</dbReference>
<dbReference type="STRING" id="380358.XALC_1055"/>
<keyword evidence="5" id="KW-1185">Reference proteome</keyword>
<dbReference type="eggNOG" id="COG3319">
    <property type="taxonomic scope" value="Bacteria"/>
</dbReference>
<feature type="domain" description="Thioesterase TesA-like" evidence="3">
    <location>
        <begin position="47"/>
        <end position="304"/>
    </location>
</feature>
<sequence length="608" mass="66062">MPIAHHFFHHMLAYPTSRRQADPLVGDTPAGDSHALAVRSQGTRPPLFVVPTDAADIAYAFALADHLDADIPVYALPWSDPLPTMLETLAAQMVDMIQAVQPHGPYHLLGYSSGGLLAYAIAQHFGMHDAPVAFLGLIDCDYPDRAPDPMTLEDASKQHLLARMKLLLQHTPDHDAALQAAFDDLLAKAGQASLQELAAHAHGDRLLNELAAREQTSLEQLFTTSRMRATFERMWPTYWAQRLAPHYPLTVFHASEPLPEDTTLGWTRLLPPRQVQSVAVPGTHVSLIEAEHLPGLGQCISATLCACKSTVTTSAYEPAFTLQLGRATAHVVVCVPGAGDSMTGFVDLSSALGQSCHVIGMQPRGTDGSCPPFGSVELAAQHYLDALPGIANSASALHLIGHSFGGWVVLEMALRLHALGRPPASLTLIDTRPPHRALAPHDCKRDIIVDYFLDALQMRVRTPLNIDRQALHRLGQDALIQSVHRVMVKHGLMPQRSRSEAIRGSLTTFAHCCRTTYTPAKPYPGTLHLVLVDNAQHEQTQLADTYQGLSEAWAAHAADLRPWRGPGNHMTVLAKPHSQTLAEWWMSSVRDTPTATTASALPVAAPGR</sequence>
<dbReference type="GO" id="GO:0008610">
    <property type="term" value="P:lipid biosynthetic process"/>
    <property type="evidence" value="ECO:0007669"/>
    <property type="project" value="TreeGrafter"/>
</dbReference>
<dbReference type="PANTHER" id="PTHR11487:SF0">
    <property type="entry name" value="S-ACYL FATTY ACID SYNTHASE THIOESTERASE, MEDIUM CHAIN"/>
    <property type="match status" value="1"/>
</dbReference>
<dbReference type="PANTHER" id="PTHR11487">
    <property type="entry name" value="THIOESTERASE"/>
    <property type="match status" value="1"/>
</dbReference>
<evidence type="ECO:0000313" key="4">
    <source>
        <dbReference type="EMBL" id="CBA15570.1"/>
    </source>
</evidence>
<keyword evidence="2" id="KW-0378">Hydrolase</keyword>
<evidence type="ECO:0000313" key="5">
    <source>
        <dbReference type="Proteomes" id="UP000001890"/>
    </source>
</evidence>
<dbReference type="SUPFAM" id="SSF53474">
    <property type="entry name" value="alpha/beta-Hydrolases"/>
    <property type="match status" value="2"/>
</dbReference>